<dbReference type="InterPro" id="IPR012337">
    <property type="entry name" value="RNaseH-like_sf"/>
</dbReference>
<dbReference type="Pfam" id="PF13358">
    <property type="entry name" value="DDE_3"/>
    <property type="match status" value="1"/>
</dbReference>
<organism evidence="2 3">
    <name type="scientific">Thelohanellus kitauei</name>
    <name type="common">Myxosporean</name>
    <dbReference type="NCBI Taxonomy" id="669202"/>
    <lineage>
        <taxon>Eukaryota</taxon>
        <taxon>Metazoa</taxon>
        <taxon>Cnidaria</taxon>
        <taxon>Myxozoa</taxon>
        <taxon>Myxosporea</taxon>
        <taxon>Bivalvulida</taxon>
        <taxon>Platysporina</taxon>
        <taxon>Myxobolidae</taxon>
        <taxon>Thelohanellus</taxon>
    </lineage>
</organism>
<dbReference type="InterPro" id="IPR038717">
    <property type="entry name" value="Tc1-like_DDE_dom"/>
</dbReference>
<dbReference type="AlphaFoldDB" id="A0A0C2N4F0"/>
<feature type="domain" description="Tc1-like transposase DDE" evidence="1">
    <location>
        <begin position="31"/>
        <end position="111"/>
    </location>
</feature>
<dbReference type="EMBL" id="JWZT01001836">
    <property type="protein sequence ID" value="KII71215.1"/>
    <property type="molecule type" value="Genomic_DNA"/>
</dbReference>
<comment type="caution">
    <text evidence="2">The sequence shown here is derived from an EMBL/GenBank/DDBJ whole genome shotgun (WGS) entry which is preliminary data.</text>
</comment>
<reference evidence="2 3" key="1">
    <citation type="journal article" date="2014" name="Genome Biol. Evol.">
        <title>The genome of the myxosporean Thelohanellus kitauei shows adaptations to nutrient acquisition within its fish host.</title>
        <authorList>
            <person name="Yang Y."/>
            <person name="Xiong J."/>
            <person name="Zhou Z."/>
            <person name="Huo F."/>
            <person name="Miao W."/>
            <person name="Ran C."/>
            <person name="Liu Y."/>
            <person name="Zhang J."/>
            <person name="Feng J."/>
            <person name="Wang M."/>
            <person name="Wang M."/>
            <person name="Wang L."/>
            <person name="Yao B."/>
        </authorList>
    </citation>
    <scope>NUCLEOTIDE SEQUENCE [LARGE SCALE GENOMIC DNA]</scope>
    <source>
        <strain evidence="2">Wuqing</strain>
    </source>
</reference>
<evidence type="ECO:0000313" key="3">
    <source>
        <dbReference type="Proteomes" id="UP000031668"/>
    </source>
</evidence>
<evidence type="ECO:0000313" key="2">
    <source>
        <dbReference type="EMBL" id="KII71215.1"/>
    </source>
</evidence>
<dbReference type="Gene3D" id="3.30.420.10">
    <property type="entry name" value="Ribonuclease H-like superfamily/Ribonuclease H"/>
    <property type="match status" value="1"/>
</dbReference>
<name>A0A0C2N4F0_THEKT</name>
<dbReference type="PANTHER" id="PTHR46564:SF1">
    <property type="entry name" value="TRANSPOSASE"/>
    <property type="match status" value="1"/>
</dbReference>
<proteinExistence type="predicted"/>
<keyword evidence="3" id="KW-1185">Reference proteome</keyword>
<sequence>MSDDAIYIDETGFNLHLRRKFAIYNGRLVHFRSKVGSYNSNEFIQFLTQTFERTGTGQKHLVMDNVRFHHTENVKNTVESRGHDIIFLPPYSPQLNPIELLFSKWKSIVKADMKIFISQDILQVIQRVCLQITPENCQGWIRESTRFVSMALRKETF</sequence>
<dbReference type="OrthoDB" id="6021308at2759"/>
<accession>A0A0C2N4F0</accession>
<gene>
    <name evidence="2" type="ORF">RF11_09239</name>
</gene>
<dbReference type="InterPro" id="IPR036397">
    <property type="entry name" value="RNaseH_sf"/>
</dbReference>
<evidence type="ECO:0000259" key="1">
    <source>
        <dbReference type="Pfam" id="PF13358"/>
    </source>
</evidence>
<protein>
    <recommendedName>
        <fullName evidence="1">Tc1-like transposase DDE domain-containing protein</fullName>
    </recommendedName>
</protein>
<dbReference type="GO" id="GO:0003676">
    <property type="term" value="F:nucleic acid binding"/>
    <property type="evidence" value="ECO:0007669"/>
    <property type="project" value="InterPro"/>
</dbReference>
<dbReference type="PANTHER" id="PTHR46564">
    <property type="entry name" value="TRANSPOSASE"/>
    <property type="match status" value="1"/>
</dbReference>
<dbReference type="SUPFAM" id="SSF53098">
    <property type="entry name" value="Ribonuclease H-like"/>
    <property type="match status" value="1"/>
</dbReference>
<dbReference type="Proteomes" id="UP000031668">
    <property type="component" value="Unassembled WGS sequence"/>
</dbReference>